<gene>
    <name evidence="4" type="ORF">DSOUD_3227</name>
</gene>
<feature type="domain" description="Response regulatory" evidence="2">
    <location>
        <begin position="5"/>
        <end position="120"/>
    </location>
</feature>
<dbReference type="PROSITE" id="PS51832">
    <property type="entry name" value="HD_GYP"/>
    <property type="match status" value="1"/>
</dbReference>
<dbReference type="InterPro" id="IPR001789">
    <property type="entry name" value="Sig_transdc_resp-reg_receiver"/>
</dbReference>
<name>A0A0M4D936_9BACT</name>
<reference evidence="4 5" key="1">
    <citation type="submission" date="2015-07" db="EMBL/GenBank/DDBJ databases">
        <title>Isolation and Genomic Characterization of a Novel Halophilic Metal-Reducing Deltaproteobacterium from the Deep Subsurface.</title>
        <authorList>
            <person name="Badalamenti J.P."/>
            <person name="Summers Z.M."/>
            <person name="Gralnick J.A."/>
            <person name="Bond D.R."/>
        </authorList>
    </citation>
    <scope>NUCLEOTIDE SEQUENCE [LARGE SCALE GENOMIC DNA]</scope>
    <source>
        <strain evidence="4 5">WTL</strain>
    </source>
</reference>
<dbReference type="Pfam" id="PF00072">
    <property type="entry name" value="Response_reg"/>
    <property type="match status" value="1"/>
</dbReference>
<keyword evidence="1" id="KW-0597">Phosphoprotein</keyword>
<dbReference type="EMBL" id="CP010802">
    <property type="protein sequence ID" value="ALC17947.1"/>
    <property type="molecule type" value="Genomic_DNA"/>
</dbReference>
<dbReference type="SMART" id="SM00448">
    <property type="entry name" value="REC"/>
    <property type="match status" value="1"/>
</dbReference>
<evidence type="ECO:0000256" key="1">
    <source>
        <dbReference type="PROSITE-ProRule" id="PRU00169"/>
    </source>
</evidence>
<dbReference type="InterPro" id="IPR003607">
    <property type="entry name" value="HD/PDEase_dom"/>
</dbReference>
<protein>
    <submittedName>
        <fullName evidence="4">Putative histidine kinase</fullName>
    </submittedName>
</protein>
<dbReference type="InterPro" id="IPR006675">
    <property type="entry name" value="HDIG_dom"/>
</dbReference>
<dbReference type="InterPro" id="IPR037522">
    <property type="entry name" value="HD_GYP_dom"/>
</dbReference>
<keyword evidence="4" id="KW-0808">Transferase</keyword>
<dbReference type="Proteomes" id="UP000057158">
    <property type="component" value="Chromosome"/>
</dbReference>
<organism evidence="4 5">
    <name type="scientific">Desulfuromonas soudanensis</name>
    <dbReference type="NCBI Taxonomy" id="1603606"/>
    <lineage>
        <taxon>Bacteria</taxon>
        <taxon>Pseudomonadati</taxon>
        <taxon>Thermodesulfobacteriota</taxon>
        <taxon>Desulfuromonadia</taxon>
        <taxon>Desulfuromonadales</taxon>
        <taxon>Desulfuromonadaceae</taxon>
        <taxon>Desulfuromonas</taxon>
    </lineage>
</organism>
<feature type="domain" description="HD-GYP" evidence="3">
    <location>
        <begin position="129"/>
        <end position="324"/>
    </location>
</feature>
<keyword evidence="5" id="KW-1185">Reference proteome</keyword>
<dbReference type="GO" id="GO:0000160">
    <property type="term" value="P:phosphorelay signal transduction system"/>
    <property type="evidence" value="ECO:0007669"/>
    <property type="project" value="InterPro"/>
</dbReference>
<evidence type="ECO:0000259" key="3">
    <source>
        <dbReference type="PROSITE" id="PS51832"/>
    </source>
</evidence>
<dbReference type="NCBIfam" id="TIGR00277">
    <property type="entry name" value="HDIG"/>
    <property type="match status" value="1"/>
</dbReference>
<dbReference type="KEGG" id="des:DSOUD_3227"/>
<dbReference type="STRING" id="1603606.DSOUD_3227"/>
<dbReference type="CDD" id="cd17569">
    <property type="entry name" value="REC_HupR-like"/>
    <property type="match status" value="1"/>
</dbReference>
<evidence type="ECO:0000313" key="5">
    <source>
        <dbReference type="Proteomes" id="UP000057158"/>
    </source>
</evidence>
<dbReference type="Gene3D" id="1.10.3210.10">
    <property type="entry name" value="Hypothetical protein af1432"/>
    <property type="match status" value="1"/>
</dbReference>
<dbReference type="PANTHER" id="PTHR45228:SF8">
    <property type="entry name" value="TWO-COMPONENT RESPONSE REGULATOR-RELATED"/>
    <property type="match status" value="1"/>
</dbReference>
<dbReference type="SMART" id="SM00471">
    <property type="entry name" value="HDc"/>
    <property type="match status" value="1"/>
</dbReference>
<dbReference type="PATRIC" id="fig|1603606.3.peg.3472"/>
<dbReference type="InterPro" id="IPR011006">
    <property type="entry name" value="CheY-like_superfamily"/>
</dbReference>
<proteinExistence type="predicted"/>
<dbReference type="PANTHER" id="PTHR45228">
    <property type="entry name" value="CYCLIC DI-GMP PHOSPHODIESTERASE TM_0186-RELATED"/>
    <property type="match status" value="1"/>
</dbReference>
<evidence type="ECO:0000313" key="4">
    <source>
        <dbReference type="EMBL" id="ALC17947.1"/>
    </source>
</evidence>
<accession>A0A0M4D936</accession>
<evidence type="ECO:0000259" key="2">
    <source>
        <dbReference type="PROSITE" id="PS50110"/>
    </source>
</evidence>
<sequence>MVPEAVLFVDDEEKILNSLERLFLDDDFEFLRASSGAAALELIQQRPVAMVVSDHCMPGMNGIELLSRVRGLSPETVRVLMTAHADLATAVAAINQGEIFRFLSKPWDDAELKGVVIDGLFRYRLAGSMRSRDDSTLRSLGQMVELKDPYTKGHCDRVADYAQRIASVLPLEGEALKEIRYGSWLHDCGKVGVPEEILNFPGPLNPQQYSLVKNHSQWGAEVALQARLAPAVVNIIRHHHERYDGKGYPWALAGKAIPLEARIVSIADVFDAMTSDRPYQRKLSFGGAMEMLERLRGTSLDPELTGAFLDILRRDEDFRDGDDRVAGQG</sequence>
<feature type="modified residue" description="4-aspartylphosphate" evidence="1">
    <location>
        <position position="54"/>
    </location>
</feature>
<dbReference type="CDD" id="cd00077">
    <property type="entry name" value="HDc"/>
    <property type="match status" value="1"/>
</dbReference>
<dbReference type="PROSITE" id="PS50110">
    <property type="entry name" value="RESPONSE_REGULATORY"/>
    <property type="match status" value="1"/>
</dbReference>
<dbReference type="GO" id="GO:0016301">
    <property type="term" value="F:kinase activity"/>
    <property type="evidence" value="ECO:0007669"/>
    <property type="project" value="UniProtKB-KW"/>
</dbReference>
<dbReference type="AlphaFoldDB" id="A0A0M4D936"/>
<dbReference type="Pfam" id="PF13487">
    <property type="entry name" value="HD_5"/>
    <property type="match status" value="1"/>
</dbReference>
<dbReference type="InterPro" id="IPR052020">
    <property type="entry name" value="Cyclic_di-GMP/3'3'-cGAMP_PDE"/>
</dbReference>
<dbReference type="Gene3D" id="3.40.50.2300">
    <property type="match status" value="1"/>
</dbReference>
<dbReference type="RefSeq" id="WP_053551915.1">
    <property type="nucleotide sequence ID" value="NZ_CP010802.1"/>
</dbReference>
<dbReference type="SUPFAM" id="SSF109604">
    <property type="entry name" value="HD-domain/PDEase-like"/>
    <property type="match status" value="1"/>
</dbReference>
<keyword evidence="4" id="KW-0418">Kinase</keyword>
<dbReference type="SUPFAM" id="SSF52172">
    <property type="entry name" value="CheY-like"/>
    <property type="match status" value="1"/>
</dbReference>